<evidence type="ECO:0000256" key="3">
    <source>
        <dbReference type="ARBA" id="ARBA00019010"/>
    </source>
</evidence>
<dbReference type="Proteomes" id="UP000197208">
    <property type="component" value="Unassembled WGS sequence"/>
</dbReference>
<dbReference type="GO" id="GO:0005524">
    <property type="term" value="F:ATP binding"/>
    <property type="evidence" value="ECO:0007669"/>
    <property type="project" value="UniProtKB-KW"/>
</dbReference>
<keyword evidence="4" id="KW-0963">Cytoplasm</keyword>
<dbReference type="PANTHER" id="PTHR33540:SF2">
    <property type="entry name" value="TRNA THREONYLCARBAMOYLADENOSINE BIOSYNTHESIS PROTEIN TSAE"/>
    <property type="match status" value="1"/>
</dbReference>
<evidence type="ECO:0000256" key="6">
    <source>
        <dbReference type="ARBA" id="ARBA00022723"/>
    </source>
</evidence>
<keyword evidence="8" id="KW-0067">ATP-binding</keyword>
<dbReference type="Gene3D" id="3.40.50.300">
    <property type="entry name" value="P-loop containing nucleotide triphosphate hydrolases"/>
    <property type="match status" value="1"/>
</dbReference>
<dbReference type="PANTHER" id="PTHR33540">
    <property type="entry name" value="TRNA THREONYLCARBAMOYLADENOSINE BIOSYNTHESIS PROTEIN TSAE"/>
    <property type="match status" value="1"/>
</dbReference>
<proteinExistence type="inferred from homology"/>
<evidence type="ECO:0000256" key="8">
    <source>
        <dbReference type="ARBA" id="ARBA00022840"/>
    </source>
</evidence>
<evidence type="ECO:0000256" key="10">
    <source>
        <dbReference type="ARBA" id="ARBA00032441"/>
    </source>
</evidence>
<keyword evidence="7" id="KW-0547">Nucleotide-binding</keyword>
<reference evidence="11 12" key="1">
    <citation type="submission" date="2017-05" db="EMBL/GenBank/DDBJ databases">
        <title>De novo genome assembly of Deniococcus indicus strain DR1.</title>
        <authorList>
            <person name="Chauhan D."/>
            <person name="Yennamalli R.M."/>
            <person name="Priyadarshini R."/>
        </authorList>
    </citation>
    <scope>NUCLEOTIDE SEQUENCE [LARGE SCALE GENOMIC DNA]</scope>
    <source>
        <strain evidence="11 12">DR1</strain>
    </source>
</reference>
<keyword evidence="6" id="KW-0479">Metal-binding</keyword>
<keyword evidence="11" id="KW-0808">Transferase</keyword>
<evidence type="ECO:0000256" key="5">
    <source>
        <dbReference type="ARBA" id="ARBA00022694"/>
    </source>
</evidence>
<dbReference type="EMBL" id="NHMK01000029">
    <property type="protein sequence ID" value="OWL94066.1"/>
    <property type="molecule type" value="Genomic_DNA"/>
</dbReference>
<dbReference type="Pfam" id="PF02367">
    <property type="entry name" value="TsaE"/>
    <property type="match status" value="1"/>
</dbReference>
<dbReference type="GO" id="GO:0046872">
    <property type="term" value="F:metal ion binding"/>
    <property type="evidence" value="ECO:0007669"/>
    <property type="project" value="UniProtKB-KW"/>
</dbReference>
<sequence length="149" mass="16246">MTAEPLLPEPGDVLLLRGLSEQQRFGARLAAALPPGSVLFLEGELGAGKTSLTQGLVAALGFTDTVTSPTYALMNAYPTPAGQVLHVDAYRVRDVNELYEMDLDDLIERSRLSVIEWGEGLYADYPAAPILLLEHLDGAPDVRRVTRRR</sequence>
<protein>
    <recommendedName>
        <fullName evidence="3">tRNA threonylcarbamoyladenosine biosynthesis protein TsaE</fullName>
    </recommendedName>
    <alternativeName>
        <fullName evidence="10">t(6)A37 threonylcarbamoyladenosine biosynthesis protein TsaE</fullName>
    </alternativeName>
</protein>
<accession>A0A246BFR5</accession>
<organism evidence="11 12">
    <name type="scientific">Deinococcus indicus</name>
    <dbReference type="NCBI Taxonomy" id="223556"/>
    <lineage>
        <taxon>Bacteria</taxon>
        <taxon>Thermotogati</taxon>
        <taxon>Deinococcota</taxon>
        <taxon>Deinococci</taxon>
        <taxon>Deinococcales</taxon>
        <taxon>Deinococcaceae</taxon>
        <taxon>Deinococcus</taxon>
    </lineage>
</organism>
<evidence type="ECO:0000256" key="9">
    <source>
        <dbReference type="ARBA" id="ARBA00022842"/>
    </source>
</evidence>
<evidence type="ECO:0000256" key="7">
    <source>
        <dbReference type="ARBA" id="ARBA00022741"/>
    </source>
</evidence>
<keyword evidence="9" id="KW-0460">Magnesium</keyword>
<dbReference type="GO" id="GO:0005737">
    <property type="term" value="C:cytoplasm"/>
    <property type="evidence" value="ECO:0007669"/>
    <property type="project" value="UniProtKB-SubCell"/>
</dbReference>
<evidence type="ECO:0000256" key="4">
    <source>
        <dbReference type="ARBA" id="ARBA00022490"/>
    </source>
</evidence>
<dbReference type="InterPro" id="IPR027417">
    <property type="entry name" value="P-loop_NTPase"/>
</dbReference>
<dbReference type="OrthoDB" id="9815896at2"/>
<dbReference type="GO" id="GO:0016740">
    <property type="term" value="F:transferase activity"/>
    <property type="evidence" value="ECO:0007669"/>
    <property type="project" value="UniProtKB-KW"/>
</dbReference>
<evidence type="ECO:0000313" key="11">
    <source>
        <dbReference type="EMBL" id="OWL94066.1"/>
    </source>
</evidence>
<evidence type="ECO:0000256" key="2">
    <source>
        <dbReference type="ARBA" id="ARBA00007599"/>
    </source>
</evidence>
<evidence type="ECO:0000313" key="12">
    <source>
        <dbReference type="Proteomes" id="UP000197208"/>
    </source>
</evidence>
<dbReference type="AlphaFoldDB" id="A0A246BFR5"/>
<dbReference type="NCBIfam" id="TIGR00150">
    <property type="entry name" value="T6A_YjeE"/>
    <property type="match status" value="1"/>
</dbReference>
<dbReference type="SUPFAM" id="SSF52540">
    <property type="entry name" value="P-loop containing nucleoside triphosphate hydrolases"/>
    <property type="match status" value="1"/>
</dbReference>
<gene>
    <name evidence="11" type="ORF">CBQ26_17075</name>
</gene>
<keyword evidence="12" id="KW-1185">Reference proteome</keyword>
<comment type="caution">
    <text evidence="11">The sequence shown here is derived from an EMBL/GenBank/DDBJ whole genome shotgun (WGS) entry which is preliminary data.</text>
</comment>
<dbReference type="RefSeq" id="WP_088249847.1">
    <property type="nucleotide sequence ID" value="NZ_BNAM01000044.1"/>
</dbReference>
<comment type="similarity">
    <text evidence="2">Belongs to the TsaE family.</text>
</comment>
<evidence type="ECO:0000256" key="1">
    <source>
        <dbReference type="ARBA" id="ARBA00004496"/>
    </source>
</evidence>
<comment type="subcellular location">
    <subcellularLocation>
        <location evidence="1">Cytoplasm</location>
    </subcellularLocation>
</comment>
<keyword evidence="5" id="KW-0819">tRNA processing</keyword>
<name>A0A246BFR5_9DEIO</name>
<dbReference type="GO" id="GO:0002949">
    <property type="term" value="P:tRNA threonylcarbamoyladenosine modification"/>
    <property type="evidence" value="ECO:0007669"/>
    <property type="project" value="InterPro"/>
</dbReference>
<dbReference type="InterPro" id="IPR003442">
    <property type="entry name" value="T6A_TsaE"/>
</dbReference>